<dbReference type="EMBL" id="CP012678">
    <property type="protein sequence ID" value="ALF59899.1"/>
    <property type="molecule type" value="Genomic_DNA"/>
</dbReference>
<dbReference type="SUPFAM" id="SSF50475">
    <property type="entry name" value="FMN-binding split barrel"/>
    <property type="match status" value="1"/>
</dbReference>
<dbReference type="AlphaFoldDB" id="A0A0M4TVI3"/>
<evidence type="ECO:0000313" key="3">
    <source>
        <dbReference type="Proteomes" id="UP000059847"/>
    </source>
</evidence>
<organism evidence="2 3">
    <name type="scientific">Psychrobacter urativorans</name>
    <dbReference type="NCBI Taxonomy" id="45610"/>
    <lineage>
        <taxon>Bacteria</taxon>
        <taxon>Pseudomonadati</taxon>
        <taxon>Pseudomonadota</taxon>
        <taxon>Gammaproteobacteria</taxon>
        <taxon>Moraxellales</taxon>
        <taxon>Moraxellaceae</taxon>
        <taxon>Psychrobacter</taxon>
    </lineage>
</organism>
<dbReference type="InterPro" id="IPR038725">
    <property type="entry name" value="YdaG_split_barrel_FMN-bd"/>
</dbReference>
<dbReference type="PANTHER" id="PTHR34818">
    <property type="entry name" value="PROTEIN BLI-3"/>
    <property type="match status" value="1"/>
</dbReference>
<dbReference type="Proteomes" id="UP000059847">
    <property type="component" value="Chromosome"/>
</dbReference>
<dbReference type="InterPro" id="IPR012349">
    <property type="entry name" value="Split_barrel_FMN-bd"/>
</dbReference>
<reference evidence="2 3" key="1">
    <citation type="submission" date="2015-09" db="EMBL/GenBank/DDBJ databases">
        <title>Complete genome of Psychrobacter urativorans R10.10B.</title>
        <authorList>
            <person name="See-Too W.S."/>
            <person name="Chan K.G."/>
        </authorList>
    </citation>
    <scope>NUCLEOTIDE SEQUENCE [LARGE SCALE GENOMIC DNA]</scope>
    <source>
        <strain evidence="2 3">R10.10B</strain>
    </source>
</reference>
<dbReference type="Gene3D" id="2.30.110.10">
    <property type="entry name" value="Electron Transport, Fmn-binding Protein, Chain A"/>
    <property type="match status" value="1"/>
</dbReference>
<dbReference type="PANTHER" id="PTHR34818:SF1">
    <property type="entry name" value="PROTEIN BLI-3"/>
    <property type="match status" value="1"/>
</dbReference>
<evidence type="ECO:0000313" key="2">
    <source>
        <dbReference type="EMBL" id="ALF59899.1"/>
    </source>
</evidence>
<dbReference type="STRING" id="45610.AOC03_07465"/>
<evidence type="ECO:0000259" key="1">
    <source>
        <dbReference type="Pfam" id="PF16242"/>
    </source>
</evidence>
<accession>A0A0M4TVI3</accession>
<dbReference type="InterPro" id="IPR052917">
    <property type="entry name" value="Stress-Dev_Protein"/>
</dbReference>
<gene>
    <name evidence="2" type="ORF">AOC03_07465</name>
</gene>
<sequence length="164" mass="18173">MSRQDQIDKVQEVVKDVKFAMMSTTNKKGDIHAWPMTTSETSIGAKEIWFIGNKTSDVVKDIQDDARIGLTYATQDAKNYVSISGDAELSTDKDKLDELWSPVYNAFFAHGKEDENVQLIKVVPHGVECWISGNSVVNMFKMATAAVQDGKTAEDMGETFSISL</sequence>
<keyword evidence="3" id="KW-1185">Reference proteome</keyword>
<proteinExistence type="predicted"/>
<dbReference type="Pfam" id="PF16242">
    <property type="entry name" value="Pyrid_ox_like"/>
    <property type="match status" value="1"/>
</dbReference>
<feature type="domain" description="General stress protein FMN-binding split barrel" evidence="1">
    <location>
        <begin position="5"/>
        <end position="150"/>
    </location>
</feature>
<protein>
    <submittedName>
        <fullName evidence="2">General stress protein</fullName>
    </submittedName>
</protein>
<dbReference type="OrthoDB" id="1432662at2"/>
<dbReference type="RefSeq" id="WP_062534716.1">
    <property type="nucleotide sequence ID" value="NZ_CP012678.1"/>
</dbReference>
<dbReference type="KEGG" id="pur:AOC03_07465"/>
<name>A0A0M4TVI3_9GAMM</name>